<gene>
    <name evidence="11" type="ORF">DFP94_102318</name>
</gene>
<dbReference type="InterPro" id="IPR051552">
    <property type="entry name" value="HptR"/>
</dbReference>
<keyword evidence="12" id="KW-1185">Reference proteome</keyword>
<dbReference type="InterPro" id="IPR018060">
    <property type="entry name" value="HTH_AraC"/>
</dbReference>
<dbReference type="OrthoDB" id="384217at2"/>
<evidence type="ECO:0000256" key="4">
    <source>
        <dbReference type="ARBA" id="ARBA00023012"/>
    </source>
</evidence>
<dbReference type="InterPro" id="IPR020449">
    <property type="entry name" value="Tscrpt_reg_AraC-type_HTH"/>
</dbReference>
<dbReference type="Pfam" id="PF12833">
    <property type="entry name" value="HTH_18"/>
    <property type="match status" value="1"/>
</dbReference>
<dbReference type="PANTHER" id="PTHR42713">
    <property type="entry name" value="HISTIDINE KINASE-RELATED"/>
    <property type="match status" value="1"/>
</dbReference>
<organism evidence="11 12">
    <name type="scientific">Fontibacillus phaseoli</name>
    <dbReference type="NCBI Taxonomy" id="1416533"/>
    <lineage>
        <taxon>Bacteria</taxon>
        <taxon>Bacillati</taxon>
        <taxon>Bacillota</taxon>
        <taxon>Bacilli</taxon>
        <taxon>Bacillales</taxon>
        <taxon>Paenibacillaceae</taxon>
        <taxon>Fontibacillus</taxon>
    </lineage>
</organism>
<evidence type="ECO:0000259" key="9">
    <source>
        <dbReference type="PROSITE" id="PS01124"/>
    </source>
</evidence>
<keyword evidence="2" id="KW-0963">Cytoplasm</keyword>
<comment type="subcellular location">
    <subcellularLocation>
        <location evidence="1">Cytoplasm</location>
    </subcellularLocation>
</comment>
<sequence length="478" mass="55655">MKMIIVDDERIGREGLLDFIDWSRDYGIKIVGTAANGQEGYELYRSVRPDIVLTDIKMPIMSGIEMAEKIRAGDKIVKIVFLSAYSDFTYAQKALKTRIDDYLLKPVEEAELRKMMDRIADEKMEQTRRDYCKKYFVDILAGKPDLCVQLREYSFQVFLLGKEPVPKIDGHGLWLMEFHDGANVGIAKYESGEEAVWNGRSAREVFGFCYAGRCVDRPEEIRRSYNEAVLSQYFGSFWELEELEYSQIVKLREQWGRHEAEMQHELVKLANDIRAAISGCDRSRVEAAVHRTMRYLAQNQGIDPASIEDFIMRLVTRIAEEFHDNETRNSLWELRVSLQGRNQFRKIKGILIDWLINLTDTQEEKRKQSETSIVQRVIQIIEEEYERDIGLRTIAERVYLSPNYLGNIFRNATGMYFIDYLARHRMKKATELLLSGPDKVTKIGEAVGIPNTSYFSSLFKKTFGITPKEYRRNNQKQQ</sequence>
<evidence type="ECO:0000256" key="8">
    <source>
        <dbReference type="PROSITE-ProRule" id="PRU00169"/>
    </source>
</evidence>
<comment type="caution">
    <text evidence="11">The sequence shown here is derived from an EMBL/GenBank/DDBJ whole genome shotgun (WGS) entry which is preliminary data.</text>
</comment>
<dbReference type="GO" id="GO:0043565">
    <property type="term" value="F:sequence-specific DNA binding"/>
    <property type="evidence" value="ECO:0007669"/>
    <property type="project" value="InterPro"/>
</dbReference>
<evidence type="ECO:0000256" key="1">
    <source>
        <dbReference type="ARBA" id="ARBA00004496"/>
    </source>
</evidence>
<evidence type="ECO:0000256" key="5">
    <source>
        <dbReference type="ARBA" id="ARBA00023015"/>
    </source>
</evidence>
<dbReference type="GO" id="GO:0003700">
    <property type="term" value="F:DNA-binding transcription factor activity"/>
    <property type="evidence" value="ECO:0007669"/>
    <property type="project" value="InterPro"/>
</dbReference>
<evidence type="ECO:0000256" key="2">
    <source>
        <dbReference type="ARBA" id="ARBA00022490"/>
    </source>
</evidence>
<dbReference type="SUPFAM" id="SSF46689">
    <property type="entry name" value="Homeodomain-like"/>
    <property type="match status" value="2"/>
</dbReference>
<dbReference type="InterPro" id="IPR001789">
    <property type="entry name" value="Sig_transdc_resp-reg_receiver"/>
</dbReference>
<dbReference type="Proteomes" id="UP000253090">
    <property type="component" value="Unassembled WGS sequence"/>
</dbReference>
<dbReference type="RefSeq" id="WP_114496110.1">
    <property type="nucleotide sequence ID" value="NZ_QPJW01000002.1"/>
</dbReference>
<evidence type="ECO:0000256" key="7">
    <source>
        <dbReference type="ARBA" id="ARBA00023163"/>
    </source>
</evidence>
<dbReference type="SMART" id="SM00342">
    <property type="entry name" value="HTH_ARAC"/>
    <property type="match status" value="1"/>
</dbReference>
<dbReference type="Gene3D" id="3.40.50.2300">
    <property type="match status" value="1"/>
</dbReference>
<name>A0A369BKC3_9BACL</name>
<keyword evidence="4" id="KW-0902">Two-component regulatory system</keyword>
<evidence type="ECO:0000313" key="12">
    <source>
        <dbReference type="Proteomes" id="UP000253090"/>
    </source>
</evidence>
<keyword evidence="3 8" id="KW-0597">Phosphoprotein</keyword>
<dbReference type="InterPro" id="IPR009057">
    <property type="entry name" value="Homeodomain-like_sf"/>
</dbReference>
<dbReference type="InterPro" id="IPR018062">
    <property type="entry name" value="HTH_AraC-typ_CS"/>
</dbReference>
<evidence type="ECO:0000313" key="11">
    <source>
        <dbReference type="EMBL" id="RCX21565.1"/>
    </source>
</evidence>
<dbReference type="SUPFAM" id="SSF52172">
    <property type="entry name" value="CheY-like"/>
    <property type="match status" value="1"/>
</dbReference>
<feature type="domain" description="Response regulatory" evidence="10">
    <location>
        <begin position="2"/>
        <end position="120"/>
    </location>
</feature>
<dbReference type="PROSITE" id="PS00041">
    <property type="entry name" value="HTH_ARAC_FAMILY_1"/>
    <property type="match status" value="1"/>
</dbReference>
<dbReference type="EMBL" id="QPJW01000002">
    <property type="protein sequence ID" value="RCX21565.1"/>
    <property type="molecule type" value="Genomic_DNA"/>
</dbReference>
<protein>
    <submittedName>
        <fullName evidence="11">YesN/AraC family two-component response regulator</fullName>
    </submittedName>
</protein>
<keyword evidence="7" id="KW-0804">Transcription</keyword>
<dbReference type="InterPro" id="IPR011006">
    <property type="entry name" value="CheY-like_superfamily"/>
</dbReference>
<dbReference type="SMART" id="SM00448">
    <property type="entry name" value="REC"/>
    <property type="match status" value="1"/>
</dbReference>
<feature type="domain" description="HTH araC/xylS-type" evidence="9">
    <location>
        <begin position="375"/>
        <end position="473"/>
    </location>
</feature>
<dbReference type="PROSITE" id="PS50110">
    <property type="entry name" value="RESPONSE_REGULATORY"/>
    <property type="match status" value="1"/>
</dbReference>
<dbReference type="PROSITE" id="PS01124">
    <property type="entry name" value="HTH_ARAC_FAMILY_2"/>
    <property type="match status" value="1"/>
</dbReference>
<keyword evidence="5" id="KW-0805">Transcription regulation</keyword>
<dbReference type="PANTHER" id="PTHR42713:SF3">
    <property type="entry name" value="TRANSCRIPTIONAL REGULATORY PROTEIN HPTR"/>
    <property type="match status" value="1"/>
</dbReference>
<dbReference type="AlphaFoldDB" id="A0A369BKC3"/>
<evidence type="ECO:0000256" key="6">
    <source>
        <dbReference type="ARBA" id="ARBA00023125"/>
    </source>
</evidence>
<dbReference type="GO" id="GO:0000160">
    <property type="term" value="P:phosphorelay signal transduction system"/>
    <property type="evidence" value="ECO:0007669"/>
    <property type="project" value="UniProtKB-KW"/>
</dbReference>
<feature type="modified residue" description="4-aspartylphosphate" evidence="8">
    <location>
        <position position="55"/>
    </location>
</feature>
<evidence type="ECO:0000256" key="3">
    <source>
        <dbReference type="ARBA" id="ARBA00022553"/>
    </source>
</evidence>
<dbReference type="CDD" id="cd17536">
    <property type="entry name" value="REC_YesN-like"/>
    <property type="match status" value="1"/>
</dbReference>
<proteinExistence type="predicted"/>
<dbReference type="GO" id="GO:0005737">
    <property type="term" value="C:cytoplasm"/>
    <property type="evidence" value="ECO:0007669"/>
    <property type="project" value="UniProtKB-SubCell"/>
</dbReference>
<accession>A0A369BKC3</accession>
<evidence type="ECO:0000259" key="10">
    <source>
        <dbReference type="PROSITE" id="PS50110"/>
    </source>
</evidence>
<dbReference type="Pfam" id="PF00072">
    <property type="entry name" value="Response_reg"/>
    <property type="match status" value="1"/>
</dbReference>
<dbReference type="Gene3D" id="1.10.10.60">
    <property type="entry name" value="Homeodomain-like"/>
    <property type="match status" value="2"/>
</dbReference>
<keyword evidence="6" id="KW-0238">DNA-binding</keyword>
<reference evidence="11 12" key="1">
    <citation type="submission" date="2018-07" db="EMBL/GenBank/DDBJ databases">
        <title>Genomic Encyclopedia of Type Strains, Phase III (KMG-III): the genomes of soil and plant-associated and newly described type strains.</title>
        <authorList>
            <person name="Whitman W."/>
        </authorList>
    </citation>
    <scope>NUCLEOTIDE SEQUENCE [LARGE SCALE GENOMIC DNA]</scope>
    <source>
        <strain evidence="11 12">CECT 8333</strain>
    </source>
</reference>
<dbReference type="PRINTS" id="PR00032">
    <property type="entry name" value="HTHARAC"/>
</dbReference>